<protein>
    <recommendedName>
        <fullName evidence="2">EamA domain-containing protein</fullName>
    </recommendedName>
</protein>
<dbReference type="STRING" id="595537.Varpa_3602"/>
<feature type="transmembrane region" description="Helical" evidence="1">
    <location>
        <begin position="117"/>
        <end position="133"/>
    </location>
</feature>
<feature type="transmembrane region" description="Helical" evidence="1">
    <location>
        <begin position="260"/>
        <end position="278"/>
    </location>
</feature>
<feature type="transmembrane region" description="Helical" evidence="1">
    <location>
        <begin position="206"/>
        <end position="225"/>
    </location>
</feature>
<dbReference type="KEGG" id="vpe:Varpa_3602"/>
<feature type="transmembrane region" description="Helical" evidence="1">
    <location>
        <begin position="145"/>
        <end position="161"/>
    </location>
</feature>
<organism evidence="3 4">
    <name type="scientific">Variovorax paradoxus (strain EPS)</name>
    <dbReference type="NCBI Taxonomy" id="595537"/>
    <lineage>
        <taxon>Bacteria</taxon>
        <taxon>Pseudomonadati</taxon>
        <taxon>Pseudomonadota</taxon>
        <taxon>Betaproteobacteria</taxon>
        <taxon>Burkholderiales</taxon>
        <taxon>Comamonadaceae</taxon>
        <taxon>Variovorax</taxon>
    </lineage>
</organism>
<dbReference type="HOGENOM" id="CLU_060016_2_0_4"/>
<evidence type="ECO:0000259" key="2">
    <source>
        <dbReference type="Pfam" id="PF00892"/>
    </source>
</evidence>
<accession>E6UYG2</accession>
<evidence type="ECO:0000313" key="3">
    <source>
        <dbReference type="EMBL" id="ADU37786.1"/>
    </source>
</evidence>
<sequence length="279" mass="29182">MELTALILIIVSALLHSIWNAGLKTVADVSAGAVLLGGIACLIALVAGSGELGSALTAKTLPFTISAGLFAGFSLATISLAFQGSSLGLAYTISRAGAILLLWPVSFFYLGEKITPTGVAGAAILTVSLSLMMLQGKKEKLNQHLWWAAASALCIVGYSVFYKKAVTAGANHFALLGVSDVIRVAIAYLLLGKERRSRVYQVSKTSLGRLCILGLMSFGGFSIYLHALKDSGAAQLTTLRNLSILFTAVAAHYLGEKLGLKSYGLIFISLIGTILVGIK</sequence>
<dbReference type="GO" id="GO:0016020">
    <property type="term" value="C:membrane"/>
    <property type="evidence" value="ECO:0007669"/>
    <property type="project" value="InterPro"/>
</dbReference>
<evidence type="ECO:0000256" key="1">
    <source>
        <dbReference type="SAM" id="Phobius"/>
    </source>
</evidence>
<proteinExistence type="predicted"/>
<dbReference type="InterPro" id="IPR037185">
    <property type="entry name" value="EmrE-like"/>
</dbReference>
<evidence type="ECO:0000313" key="4">
    <source>
        <dbReference type="Proteomes" id="UP000008917"/>
    </source>
</evidence>
<keyword evidence="1" id="KW-0472">Membrane</keyword>
<feature type="domain" description="EamA" evidence="2">
    <location>
        <begin position="146"/>
        <end position="276"/>
    </location>
</feature>
<feature type="transmembrane region" description="Helical" evidence="1">
    <location>
        <begin position="88"/>
        <end position="110"/>
    </location>
</feature>
<dbReference type="AlphaFoldDB" id="E6UYG2"/>
<dbReference type="SUPFAM" id="SSF103481">
    <property type="entry name" value="Multidrug resistance efflux transporter EmrE"/>
    <property type="match status" value="1"/>
</dbReference>
<dbReference type="Pfam" id="PF00892">
    <property type="entry name" value="EamA"/>
    <property type="match status" value="1"/>
</dbReference>
<keyword evidence="1" id="KW-1133">Transmembrane helix</keyword>
<reference evidence="4" key="1">
    <citation type="submission" date="2010-12" db="EMBL/GenBank/DDBJ databases">
        <title>Complete sequence of Variovorax paradoxus EPS.</title>
        <authorList>
            <consortium name="US DOE Joint Genome Institute"/>
            <person name="Lucas S."/>
            <person name="Copeland A."/>
            <person name="Lapidus A."/>
            <person name="Cheng J.-F."/>
            <person name="Goodwin L."/>
            <person name="Pitluck S."/>
            <person name="Teshima H."/>
            <person name="Detter J.C."/>
            <person name="Han C."/>
            <person name="Tapia R."/>
            <person name="Land M."/>
            <person name="Hauser L."/>
            <person name="Kyrpides N."/>
            <person name="Ivanova N."/>
            <person name="Ovchinnikova G."/>
            <person name="Orwin P."/>
            <person name="Han J.-I.G."/>
            <person name="Woyke T."/>
        </authorList>
    </citation>
    <scope>NUCLEOTIDE SEQUENCE [LARGE SCALE GENOMIC DNA]</scope>
    <source>
        <strain evidence="4">EPS</strain>
    </source>
</reference>
<dbReference type="Proteomes" id="UP000008917">
    <property type="component" value="Chromosome"/>
</dbReference>
<dbReference type="EMBL" id="CP002417">
    <property type="protein sequence ID" value="ADU37786.1"/>
    <property type="molecule type" value="Genomic_DNA"/>
</dbReference>
<feature type="transmembrane region" description="Helical" evidence="1">
    <location>
        <begin position="30"/>
        <end position="48"/>
    </location>
</feature>
<reference evidence="3 4" key="2">
    <citation type="journal article" date="2013" name="Genome Announc.">
        <title>Genome of the Root-Associated Plant Growth-Promoting Bacterium Variovorax paradoxus Strain EPS.</title>
        <authorList>
            <person name="Han J.I."/>
            <person name="Spain J.C."/>
            <person name="Leadbetter J.R."/>
            <person name="Ovchinnikova G."/>
            <person name="Goodwin L.A."/>
            <person name="Han C.S."/>
            <person name="Woyke T."/>
            <person name="Davenport K.W."/>
            <person name="Orwin P.M."/>
        </authorList>
    </citation>
    <scope>NUCLEOTIDE SEQUENCE [LARGE SCALE GENOMIC DNA]</scope>
    <source>
        <strain evidence="3 4">EPS</strain>
    </source>
</reference>
<feature type="transmembrane region" description="Helical" evidence="1">
    <location>
        <begin position="173"/>
        <end position="191"/>
    </location>
</feature>
<gene>
    <name evidence="3" type="ordered locus">Varpa_3602</name>
</gene>
<dbReference type="InterPro" id="IPR000620">
    <property type="entry name" value="EamA_dom"/>
</dbReference>
<feature type="transmembrane region" description="Helical" evidence="1">
    <location>
        <begin position="60"/>
        <end position="82"/>
    </location>
</feature>
<dbReference type="OrthoDB" id="9783707at2"/>
<dbReference type="eggNOG" id="COG0697">
    <property type="taxonomic scope" value="Bacteria"/>
</dbReference>
<dbReference type="RefSeq" id="WP_013542013.1">
    <property type="nucleotide sequence ID" value="NC_014931.1"/>
</dbReference>
<name>E6UYG2_VARPE</name>
<keyword evidence="1" id="KW-0812">Transmembrane</keyword>